<evidence type="ECO:0000259" key="5">
    <source>
        <dbReference type="Pfam" id="PF00061"/>
    </source>
</evidence>
<proteinExistence type="inferred from homology"/>
<evidence type="ECO:0000313" key="6">
    <source>
        <dbReference type="EMBL" id="CAD7414507.1"/>
    </source>
</evidence>
<comment type="similarity">
    <text evidence="2">Belongs to the calycin superfamily. Lipocalin family.</text>
</comment>
<dbReference type="InterPro" id="IPR022272">
    <property type="entry name" value="Lipocalin_CS"/>
</dbReference>
<evidence type="ECO:0000256" key="2">
    <source>
        <dbReference type="RuleBase" id="RU003695"/>
    </source>
</evidence>
<feature type="domain" description="Lipocalin/cytosolic fatty-acid binding" evidence="5">
    <location>
        <begin position="47"/>
        <end position="179"/>
    </location>
</feature>
<dbReference type="EMBL" id="OC324740">
    <property type="protein sequence ID" value="CAD7414507.1"/>
    <property type="molecule type" value="Genomic_DNA"/>
</dbReference>
<dbReference type="InterPro" id="IPR000566">
    <property type="entry name" value="Lipocln_cytosolic_FA-bd_dom"/>
</dbReference>
<keyword evidence="4" id="KW-0732">Signal</keyword>
<dbReference type="PROSITE" id="PS00213">
    <property type="entry name" value="LIPOCALIN"/>
    <property type="match status" value="1"/>
</dbReference>
<dbReference type="PRINTS" id="PR01273">
    <property type="entry name" value="INVTBRTCOLOR"/>
</dbReference>
<dbReference type="GO" id="GO:0005737">
    <property type="term" value="C:cytoplasm"/>
    <property type="evidence" value="ECO:0007669"/>
    <property type="project" value="TreeGrafter"/>
</dbReference>
<name>A0A7R9DJM4_TIMCR</name>
<accession>A0A7R9DJM4</accession>
<dbReference type="PANTHER" id="PTHR10612">
    <property type="entry name" value="APOLIPOPROTEIN D"/>
    <property type="match status" value="1"/>
</dbReference>
<dbReference type="PANTHER" id="PTHR10612:SF49">
    <property type="entry name" value="APOLIPOPROTEIN D-LIKE PROTEIN"/>
    <property type="match status" value="1"/>
</dbReference>
<evidence type="ECO:0000256" key="4">
    <source>
        <dbReference type="SAM" id="SignalP"/>
    </source>
</evidence>
<dbReference type="AlphaFoldDB" id="A0A7R9DJM4"/>
<evidence type="ECO:0000256" key="1">
    <source>
        <dbReference type="ARBA" id="ARBA00023157"/>
    </source>
</evidence>
<dbReference type="Pfam" id="PF00061">
    <property type="entry name" value="Lipocalin"/>
    <property type="match status" value="1"/>
</dbReference>
<dbReference type="GO" id="GO:0006629">
    <property type="term" value="P:lipid metabolic process"/>
    <property type="evidence" value="ECO:0007669"/>
    <property type="project" value="TreeGrafter"/>
</dbReference>
<dbReference type="SUPFAM" id="SSF50814">
    <property type="entry name" value="Lipocalins"/>
    <property type="match status" value="1"/>
</dbReference>
<dbReference type="InterPro" id="IPR003057">
    <property type="entry name" value="Invtbrt_color"/>
</dbReference>
<organism evidence="6">
    <name type="scientific">Timema cristinae</name>
    <name type="common">Walking stick</name>
    <dbReference type="NCBI Taxonomy" id="61476"/>
    <lineage>
        <taxon>Eukaryota</taxon>
        <taxon>Metazoa</taxon>
        <taxon>Ecdysozoa</taxon>
        <taxon>Arthropoda</taxon>
        <taxon>Hexapoda</taxon>
        <taxon>Insecta</taxon>
        <taxon>Pterygota</taxon>
        <taxon>Neoptera</taxon>
        <taxon>Polyneoptera</taxon>
        <taxon>Phasmatodea</taxon>
        <taxon>Timematodea</taxon>
        <taxon>Timematoidea</taxon>
        <taxon>Timematidae</taxon>
        <taxon>Timema</taxon>
    </lineage>
</organism>
<feature type="chain" id="PRO_5031228885" description="Lipocalin/cytosolic fatty-acid binding domain-containing protein" evidence="4">
    <location>
        <begin position="24"/>
        <end position="269"/>
    </location>
</feature>
<evidence type="ECO:0000256" key="3">
    <source>
        <dbReference type="SAM" id="MobiDB-lite"/>
    </source>
</evidence>
<dbReference type="InterPro" id="IPR012674">
    <property type="entry name" value="Calycin"/>
</dbReference>
<keyword evidence="1" id="KW-1015">Disulfide bond</keyword>
<feature type="signal peptide" evidence="4">
    <location>
        <begin position="1"/>
        <end position="23"/>
    </location>
</feature>
<dbReference type="GO" id="GO:0031409">
    <property type="term" value="F:pigment binding"/>
    <property type="evidence" value="ECO:0007669"/>
    <property type="project" value="InterPro"/>
</dbReference>
<gene>
    <name evidence="6" type="ORF">TCEB3V08_LOCUS12123</name>
</gene>
<reference evidence="6" key="1">
    <citation type="submission" date="2020-11" db="EMBL/GenBank/DDBJ databases">
        <authorList>
            <person name="Tran Van P."/>
        </authorList>
    </citation>
    <scope>NUCLEOTIDE SEQUENCE</scope>
</reference>
<dbReference type="Gene3D" id="2.40.128.20">
    <property type="match status" value="1"/>
</dbReference>
<feature type="region of interest" description="Disordered" evidence="3">
    <location>
        <begin position="249"/>
        <end position="269"/>
    </location>
</feature>
<dbReference type="GO" id="GO:0000302">
    <property type="term" value="P:response to reactive oxygen species"/>
    <property type="evidence" value="ECO:0007669"/>
    <property type="project" value="TreeGrafter"/>
</dbReference>
<dbReference type="PRINTS" id="PR00179">
    <property type="entry name" value="LIPOCALIN"/>
</dbReference>
<sequence length="269" mass="29393">MSAMNLLVGALLAVMVVVTSVQSHSYHLGSCPTVEPVANFDMTKFLGKWYVIQKTSTGSRCLINNYAQGSGERNYTLEQISEHFLLGLTSVDHQYRYAGLLSVPDPNSPAKMTVRFPLSVAGSASYTVISTDYNNYAGVFTCQKLAFAHRQSATILSRTPTLEKAMVDKVRSRLSSFNVDPFDLSIINQTACNLNTTDGYDININPNTFTAGSVAGVVRTAGEKIGDGIEYVAGGATKLYNKLSKDTNNRDREEINDAHDVKNDAEWLP</sequence>
<protein>
    <recommendedName>
        <fullName evidence="5">Lipocalin/cytosolic fatty-acid binding domain-containing protein</fullName>
    </recommendedName>
</protein>